<evidence type="ECO:0000259" key="8">
    <source>
        <dbReference type="Pfam" id="PF04413"/>
    </source>
</evidence>
<dbReference type="PANTHER" id="PTHR42755">
    <property type="entry name" value="3-DEOXY-MANNO-OCTULOSONATE CYTIDYLYLTRANSFERASE"/>
    <property type="match status" value="1"/>
</dbReference>
<dbReference type="EC" id="2.4.99.12" evidence="2 7"/>
<accession>A0ABT5FGI3</accession>
<dbReference type="PANTHER" id="PTHR42755:SF1">
    <property type="entry name" value="3-DEOXY-D-MANNO-OCTULOSONIC ACID TRANSFERASE, MITOCHONDRIAL-RELATED"/>
    <property type="match status" value="1"/>
</dbReference>
<evidence type="ECO:0000256" key="2">
    <source>
        <dbReference type="ARBA" id="ARBA00012621"/>
    </source>
</evidence>
<protein>
    <recommendedName>
        <fullName evidence="3 7">3-deoxy-D-manno-octulosonic acid transferase</fullName>
        <shortName evidence="7">Kdo transferase</shortName>
        <ecNumber evidence="2 7">2.4.99.12</ecNumber>
    </recommendedName>
    <alternativeName>
        <fullName evidence="5 7">Lipid IV(A) 3-deoxy-D-manno-octulosonic acid transferase</fullName>
    </alternativeName>
</protein>
<evidence type="ECO:0000256" key="3">
    <source>
        <dbReference type="ARBA" id="ARBA00019077"/>
    </source>
</evidence>
<proteinExistence type="inferred from homology"/>
<keyword evidence="7" id="KW-0448">Lipopolysaccharide biosynthesis</keyword>
<gene>
    <name evidence="9" type="ORF">PN838_15215</name>
</gene>
<dbReference type="InterPro" id="IPR038107">
    <property type="entry name" value="Glycos_transf_N_sf"/>
</dbReference>
<keyword evidence="7" id="KW-0812">Transmembrane</keyword>
<organism evidence="9 10">
    <name type="scientific">Psychrosphaera algicola</name>
    <dbReference type="NCBI Taxonomy" id="3023714"/>
    <lineage>
        <taxon>Bacteria</taxon>
        <taxon>Pseudomonadati</taxon>
        <taxon>Pseudomonadota</taxon>
        <taxon>Gammaproteobacteria</taxon>
        <taxon>Alteromonadales</taxon>
        <taxon>Pseudoalteromonadaceae</taxon>
        <taxon>Psychrosphaera</taxon>
    </lineage>
</organism>
<comment type="catalytic activity">
    <reaction evidence="6 7">
        <text>lipid IVA (E. coli) + CMP-3-deoxy-beta-D-manno-octulosonate = alpha-Kdo-(2-&gt;6)-lipid IVA (E. coli) + CMP + H(+)</text>
        <dbReference type="Rhea" id="RHEA:28066"/>
        <dbReference type="ChEBI" id="CHEBI:15378"/>
        <dbReference type="ChEBI" id="CHEBI:58603"/>
        <dbReference type="ChEBI" id="CHEBI:60364"/>
        <dbReference type="ChEBI" id="CHEBI:60377"/>
        <dbReference type="ChEBI" id="CHEBI:85987"/>
        <dbReference type="EC" id="2.4.99.12"/>
    </reaction>
</comment>
<evidence type="ECO:0000256" key="5">
    <source>
        <dbReference type="ARBA" id="ARBA00031445"/>
    </source>
</evidence>
<name>A0ABT5FGI3_9GAMM</name>
<evidence type="ECO:0000256" key="7">
    <source>
        <dbReference type="RuleBase" id="RU365103"/>
    </source>
</evidence>
<keyword evidence="7" id="KW-1133">Transmembrane helix</keyword>
<comment type="pathway">
    <text evidence="1 7">Bacterial outer membrane biogenesis; LPS core biosynthesis.</text>
</comment>
<evidence type="ECO:0000256" key="6">
    <source>
        <dbReference type="ARBA" id="ARBA00049183"/>
    </source>
</evidence>
<comment type="function">
    <text evidence="7">Involved in lipopolysaccharide (LPS) biosynthesis. Catalyzes the transfer of 3-deoxy-D-manno-octulosonate (Kdo) residue(s) from CMP-Kdo to lipid IV(A), the tetraacyldisaccharide-1,4'-bisphosphate precursor of lipid A.</text>
</comment>
<dbReference type="InterPro" id="IPR039901">
    <property type="entry name" value="Kdotransferase"/>
</dbReference>
<dbReference type="Gene3D" id="3.40.50.11720">
    <property type="entry name" value="3-Deoxy-D-manno-octulosonic-acid transferase, N-terminal domain"/>
    <property type="match status" value="1"/>
</dbReference>
<feature type="transmembrane region" description="Helical" evidence="7">
    <location>
        <begin position="7"/>
        <end position="26"/>
    </location>
</feature>
<keyword evidence="10" id="KW-1185">Reference proteome</keyword>
<dbReference type="Proteomes" id="UP001528411">
    <property type="component" value="Unassembled WGS sequence"/>
</dbReference>
<reference evidence="9 10" key="1">
    <citation type="submission" date="2023-01" db="EMBL/GenBank/DDBJ databases">
        <title>Psychrosphaera sp. nov., isolated from marine algae.</title>
        <authorList>
            <person name="Bayburt H."/>
            <person name="Choi B.J."/>
            <person name="Kim J.M."/>
            <person name="Choi D.G."/>
            <person name="Jeon C.O."/>
        </authorList>
    </citation>
    <scope>NUCLEOTIDE SEQUENCE [LARGE SCALE GENOMIC DNA]</scope>
    <source>
        <strain evidence="9 10">G1-22</strain>
    </source>
</reference>
<keyword evidence="4 7" id="KW-0808">Transferase</keyword>
<evidence type="ECO:0000313" key="10">
    <source>
        <dbReference type="Proteomes" id="UP001528411"/>
    </source>
</evidence>
<dbReference type="InterPro" id="IPR007507">
    <property type="entry name" value="Glycos_transf_N"/>
</dbReference>
<evidence type="ECO:0000256" key="4">
    <source>
        <dbReference type="ARBA" id="ARBA00022679"/>
    </source>
</evidence>
<evidence type="ECO:0000313" key="9">
    <source>
        <dbReference type="EMBL" id="MDC2889867.1"/>
    </source>
</evidence>
<dbReference type="EMBL" id="JAQOMS010000002">
    <property type="protein sequence ID" value="MDC2889867.1"/>
    <property type="molecule type" value="Genomic_DNA"/>
</dbReference>
<feature type="domain" description="3-deoxy-D-manno-octulosonic-acid transferase N-terminal" evidence="8">
    <location>
        <begin position="51"/>
        <end position="237"/>
    </location>
</feature>
<comment type="caution">
    <text evidence="9">The sequence shown here is derived from an EMBL/GenBank/DDBJ whole genome shotgun (WGS) entry which is preliminary data.</text>
</comment>
<comment type="subcellular location">
    <subcellularLocation>
        <location evidence="7">Cell membrane</location>
    </subcellularLocation>
</comment>
<dbReference type="Pfam" id="PF04413">
    <property type="entry name" value="Glycos_transf_N"/>
    <property type="match status" value="1"/>
</dbReference>
<keyword evidence="7" id="KW-0472">Membrane</keyword>
<sequence length="282" mass="32620">MKTMLARWLYALVLMLFYVIELFIWLKETFLIKCYYVPFKKSHHLKRDWQWGSKLGLLPFGLKLNSGEQAIIHCASMGEVVAATPLIKQLLIDKPELHLVITSNTQTGKQQVQRLKQSWHDSPLAERIQHCYLPLDLMSLMAGFLNKINPQFVIIMEVELWPNLIRLCHHRTIPTIVVNGRMTDKTRRGYLKLKWLGLPMIRQLSLVFVRNKLDQANYLLLGIKPENLFLIGNIKLDVTLPILDIENDPENNIDEKSNQQYAALRMTMGLSKRLVLLGGVPI</sequence>
<evidence type="ECO:0000256" key="1">
    <source>
        <dbReference type="ARBA" id="ARBA00004713"/>
    </source>
</evidence>
<dbReference type="RefSeq" id="WP_272181207.1">
    <property type="nucleotide sequence ID" value="NZ_JAQOMS010000002.1"/>
</dbReference>
<comment type="similarity">
    <text evidence="7">Belongs to the glycosyltransferase group 1 family.</text>
</comment>
<keyword evidence="7" id="KW-1003">Cell membrane</keyword>